<protein>
    <recommendedName>
        <fullName evidence="3">Lactococcin 972 family bacteriocin</fullName>
    </recommendedName>
</protein>
<evidence type="ECO:0000313" key="2">
    <source>
        <dbReference type="Proteomes" id="UP000050823"/>
    </source>
</evidence>
<accession>A0AA89KXP6</accession>
<sequence>MASAQAASADIPIASGQMELTQGQTPIMSCISKGGGTWYSGFSGTKVYSQYYHGSKKHSATAKNGWGAGVRNTQKAGIWAYSSVNSTLTGNKTYWAVY</sequence>
<gene>
    <name evidence="1" type="ORF">FC90_GL000070</name>
</gene>
<dbReference type="InterPro" id="IPR006540">
    <property type="entry name" value="Lactococcin_972"/>
</dbReference>
<proteinExistence type="predicted"/>
<evidence type="ECO:0008006" key="3">
    <source>
        <dbReference type="Google" id="ProtNLM"/>
    </source>
</evidence>
<evidence type="ECO:0000313" key="1">
    <source>
        <dbReference type="EMBL" id="KRM23606.1"/>
    </source>
</evidence>
<dbReference type="Pfam" id="PF09683">
    <property type="entry name" value="Lactococcin_972"/>
    <property type="match status" value="1"/>
</dbReference>
<comment type="caution">
    <text evidence="1">The sequence shown here is derived from an EMBL/GenBank/DDBJ whole genome shotgun (WGS) entry which is preliminary data.</text>
</comment>
<name>A0AA89KXP6_9LACO</name>
<reference evidence="1 2" key="1">
    <citation type="journal article" date="2015" name="Genome Announc.">
        <title>Expanding the biotechnology potential of lactobacilli through comparative genomics of 213 strains and associated genera.</title>
        <authorList>
            <person name="Sun Z."/>
            <person name="Harris H.M."/>
            <person name="McCann A."/>
            <person name="Guo C."/>
            <person name="Argimon S."/>
            <person name="Zhang W."/>
            <person name="Yang X."/>
            <person name="Jeffery I.B."/>
            <person name="Cooney J.C."/>
            <person name="Kagawa T.F."/>
            <person name="Liu W."/>
            <person name="Song Y."/>
            <person name="Salvetti E."/>
            <person name="Wrobel A."/>
            <person name="Rasinkangas P."/>
            <person name="Parkhill J."/>
            <person name="Rea M.C."/>
            <person name="O'Sullivan O."/>
            <person name="Ritari J."/>
            <person name="Douillard F.P."/>
            <person name="Paul Ross R."/>
            <person name="Yang R."/>
            <person name="Briner A.E."/>
            <person name="Felis G.E."/>
            <person name="de Vos W.M."/>
            <person name="Barrangou R."/>
            <person name="Klaenhammer T.R."/>
            <person name="Caufield P.W."/>
            <person name="Cui Y."/>
            <person name="Zhang H."/>
            <person name="O'Toole P.W."/>
        </authorList>
    </citation>
    <scope>NUCLEOTIDE SEQUENCE [LARGE SCALE GENOMIC DNA]</scope>
    <source>
        <strain evidence="1 2">DSM 20719</strain>
    </source>
</reference>
<dbReference type="AlphaFoldDB" id="A0AA89KXP6"/>
<dbReference type="NCBIfam" id="TIGR01653">
    <property type="entry name" value="lactococcin_972"/>
    <property type="match status" value="1"/>
</dbReference>
<dbReference type="Gene3D" id="2.60.40.2850">
    <property type="match status" value="1"/>
</dbReference>
<dbReference type="EMBL" id="AYZB01000009">
    <property type="protein sequence ID" value="KRM23606.1"/>
    <property type="molecule type" value="Genomic_DNA"/>
</dbReference>
<organism evidence="1 2">
    <name type="scientific">Latilactobacillus graminis DSM 20719</name>
    <dbReference type="NCBI Taxonomy" id="1423752"/>
    <lineage>
        <taxon>Bacteria</taxon>
        <taxon>Bacillati</taxon>
        <taxon>Bacillota</taxon>
        <taxon>Bacilli</taxon>
        <taxon>Lactobacillales</taxon>
        <taxon>Lactobacillaceae</taxon>
        <taxon>Latilactobacillus</taxon>
    </lineage>
</organism>
<dbReference type="Proteomes" id="UP000050823">
    <property type="component" value="Unassembled WGS sequence"/>
</dbReference>